<feature type="region of interest" description="Disordered" evidence="1">
    <location>
        <begin position="1"/>
        <end position="53"/>
    </location>
</feature>
<evidence type="ECO:0000256" key="1">
    <source>
        <dbReference type="SAM" id="MobiDB-lite"/>
    </source>
</evidence>
<dbReference type="KEGG" id="sur:STAUR_0007"/>
<dbReference type="HOGENOM" id="CLU_1757718_0_0_7"/>
<keyword evidence="3" id="KW-1185">Reference proteome</keyword>
<reference evidence="2 3" key="1">
    <citation type="journal article" date="2011" name="Mol. Biol. Evol.">
        <title>Comparative genomic analysis of fruiting body formation in Myxococcales.</title>
        <authorList>
            <person name="Huntley S."/>
            <person name="Hamann N."/>
            <person name="Wegener-Feldbrugge S."/>
            <person name="Treuner-Lange A."/>
            <person name="Kube M."/>
            <person name="Reinhardt R."/>
            <person name="Klages S."/>
            <person name="Muller R."/>
            <person name="Ronning C.M."/>
            <person name="Nierman W.C."/>
            <person name="Sogaard-Andersen L."/>
        </authorList>
    </citation>
    <scope>NUCLEOTIDE SEQUENCE [LARGE SCALE GENOMIC DNA]</scope>
    <source>
        <strain evidence="2 3">DW4/3-1</strain>
    </source>
</reference>
<dbReference type="EMBL" id="CP002271">
    <property type="protein sequence ID" value="ADO67816.1"/>
    <property type="molecule type" value="Genomic_DNA"/>
</dbReference>
<dbReference type="AlphaFoldDB" id="E3FHD9"/>
<organism evidence="2 3">
    <name type="scientific">Stigmatella aurantiaca (strain DW4/3-1)</name>
    <dbReference type="NCBI Taxonomy" id="378806"/>
    <lineage>
        <taxon>Bacteria</taxon>
        <taxon>Pseudomonadati</taxon>
        <taxon>Myxococcota</taxon>
        <taxon>Myxococcia</taxon>
        <taxon>Myxococcales</taxon>
        <taxon>Cystobacterineae</taxon>
        <taxon>Archangiaceae</taxon>
        <taxon>Stigmatella</taxon>
    </lineage>
</organism>
<protein>
    <submittedName>
        <fullName evidence="2">Uncharacterized protein</fullName>
    </submittedName>
</protein>
<evidence type="ECO:0000313" key="3">
    <source>
        <dbReference type="Proteomes" id="UP000001351"/>
    </source>
</evidence>
<sequence>MPRRAAAGSIPNLRSSCTISRTRCPRAFTSPFPREARTEQPPPASQRGAPDLTALKKHMPSVKLLLAQARTPQDVDVRLAGSPEGLLEQLQEAGRRDLGDRLRFEVSDRAEDEAHIEGEGLVYEGRRFKVEAQLAGKPSLSVTCSRAR</sequence>
<dbReference type="Proteomes" id="UP000001351">
    <property type="component" value="Chromosome"/>
</dbReference>
<evidence type="ECO:0000313" key="2">
    <source>
        <dbReference type="EMBL" id="ADO67816.1"/>
    </source>
</evidence>
<name>E3FHD9_STIAD</name>
<gene>
    <name evidence="2" type="ordered locus">STAUR_0007</name>
</gene>
<accession>E3FHD9</accession>
<feature type="compositionally biased region" description="Polar residues" evidence="1">
    <location>
        <begin position="12"/>
        <end position="21"/>
    </location>
</feature>
<proteinExistence type="predicted"/>